<dbReference type="AlphaFoldDB" id="A0A927JCL8"/>
<evidence type="ECO:0000313" key="4">
    <source>
        <dbReference type="Proteomes" id="UP000642993"/>
    </source>
</evidence>
<evidence type="ECO:0008006" key="5">
    <source>
        <dbReference type="Google" id="ProtNLM"/>
    </source>
</evidence>
<protein>
    <recommendedName>
        <fullName evidence="5">Lipoprotein</fullName>
    </recommendedName>
</protein>
<dbReference type="EMBL" id="JACYWE010000005">
    <property type="protein sequence ID" value="MBD8506859.1"/>
    <property type="molecule type" value="Genomic_DNA"/>
</dbReference>
<proteinExistence type="predicted"/>
<feature type="signal peptide" evidence="2">
    <location>
        <begin position="1"/>
        <end position="24"/>
    </location>
</feature>
<organism evidence="3 4">
    <name type="scientific">Lolliginicoccus lacisalsi</name>
    <dbReference type="NCBI Taxonomy" id="2742202"/>
    <lineage>
        <taxon>Bacteria</taxon>
        <taxon>Bacillati</taxon>
        <taxon>Actinomycetota</taxon>
        <taxon>Actinomycetes</taxon>
        <taxon>Mycobacteriales</taxon>
        <taxon>Hoyosellaceae</taxon>
        <taxon>Lolliginicoccus</taxon>
    </lineage>
</organism>
<accession>A0A927JCL8</accession>
<dbReference type="RefSeq" id="WP_192039312.1">
    <property type="nucleotide sequence ID" value="NZ_JACYWE010000005.1"/>
</dbReference>
<evidence type="ECO:0000256" key="1">
    <source>
        <dbReference type="SAM" id="MobiDB-lite"/>
    </source>
</evidence>
<reference evidence="3" key="1">
    <citation type="submission" date="2020-09" db="EMBL/GenBank/DDBJ databases">
        <title>Hoyosella lacisalsi sp. nov., a halotolerant actinobacterium isolated from soil of Lake Gudzhirganskoe.</title>
        <authorList>
            <person name="Yang Q."/>
            <person name="Guo P.Y."/>
            <person name="Liu S.W."/>
            <person name="Li F.N."/>
            <person name="Sun C.H."/>
        </authorList>
    </citation>
    <scope>NUCLEOTIDE SEQUENCE</scope>
    <source>
        <strain evidence="3">G463</strain>
    </source>
</reference>
<evidence type="ECO:0000313" key="3">
    <source>
        <dbReference type="EMBL" id="MBD8506859.1"/>
    </source>
</evidence>
<dbReference type="Proteomes" id="UP000642993">
    <property type="component" value="Unassembled WGS sequence"/>
</dbReference>
<sequence length="190" mass="19638">MIAPSPAARGIAAVVLASATLGCAGPMTSEPASPSAMGAPSAAGDPQPQRVQSATLRGYGSISIVDPGKPASAPTRITDVPRVYASESAILVQTGTPYGPHDVEAHSYTEEPRPEDPGSWDEAIHAIISAATDIRLEAGGSDGLPGLELPLSLQGPGEYNVRLYTRGHGTNQGQLDSLAEEKYLIQVWQA</sequence>
<keyword evidence="4" id="KW-1185">Reference proteome</keyword>
<feature type="compositionally biased region" description="Low complexity" evidence="1">
    <location>
        <begin position="31"/>
        <end position="44"/>
    </location>
</feature>
<name>A0A927JCL8_9ACTN</name>
<comment type="caution">
    <text evidence="3">The sequence shown here is derived from an EMBL/GenBank/DDBJ whole genome shotgun (WGS) entry which is preliminary data.</text>
</comment>
<gene>
    <name evidence="3" type="ORF">HT102_10200</name>
</gene>
<feature type="region of interest" description="Disordered" evidence="1">
    <location>
        <begin position="27"/>
        <end position="51"/>
    </location>
</feature>
<evidence type="ECO:0000256" key="2">
    <source>
        <dbReference type="SAM" id="SignalP"/>
    </source>
</evidence>
<feature type="chain" id="PRO_5039049836" description="Lipoprotein" evidence="2">
    <location>
        <begin position="25"/>
        <end position="190"/>
    </location>
</feature>
<keyword evidence="2" id="KW-0732">Signal</keyword>